<gene>
    <name evidence="2" type="ORF">ABI_30660</name>
</gene>
<keyword evidence="2" id="KW-0472">Membrane</keyword>
<dbReference type="STRING" id="715226.ABI_30660"/>
<evidence type="ECO:0000313" key="2">
    <source>
        <dbReference type="EMBL" id="EGF91649.1"/>
    </source>
</evidence>
<reference evidence="3" key="1">
    <citation type="submission" date="2011-03" db="EMBL/GenBank/DDBJ databases">
        <title>Draft genome sequence of Brevundimonas diminuta.</title>
        <authorList>
            <person name="Brown P.J.B."/>
            <person name="Buechlein A."/>
            <person name="Hemmerich C."/>
            <person name="Brun Y.V."/>
        </authorList>
    </citation>
    <scope>NUCLEOTIDE SEQUENCE [LARGE SCALE GENOMIC DNA]</scope>
    <source>
        <strain evidence="3">C19</strain>
    </source>
</reference>
<dbReference type="HOGENOM" id="CLU_079897_1_0_5"/>
<name>F4QN58_9CAUL</name>
<dbReference type="RefSeq" id="WP_006273853.1">
    <property type="nucleotide sequence ID" value="NZ_GL883078.1"/>
</dbReference>
<protein>
    <submittedName>
        <fullName evidence="2">Nickel uptake substrate-specific transmembrane region family protein</fullName>
    </submittedName>
</protein>
<keyword evidence="3" id="KW-1185">Reference proteome</keyword>
<accession>F4QN58</accession>
<dbReference type="OrthoDB" id="5943at2"/>
<dbReference type="Proteomes" id="UP000006512">
    <property type="component" value="Unassembled WGS sequence"/>
</dbReference>
<proteinExistence type="predicted"/>
<keyword evidence="2" id="KW-0812">Transmembrane</keyword>
<feature type="signal peptide" evidence="1">
    <location>
        <begin position="1"/>
        <end position="20"/>
    </location>
</feature>
<evidence type="ECO:0000313" key="3">
    <source>
        <dbReference type="Proteomes" id="UP000006512"/>
    </source>
</evidence>
<dbReference type="Pfam" id="PF10670">
    <property type="entry name" value="DUF4198"/>
    <property type="match status" value="1"/>
</dbReference>
<dbReference type="EMBL" id="GL883078">
    <property type="protein sequence ID" value="EGF91649.1"/>
    <property type="molecule type" value="Genomic_DNA"/>
</dbReference>
<feature type="chain" id="PRO_5003320341" evidence="1">
    <location>
        <begin position="21"/>
        <end position="259"/>
    </location>
</feature>
<organism evidence="2 3">
    <name type="scientific">Asticcacaulis biprosthecium C19</name>
    <dbReference type="NCBI Taxonomy" id="715226"/>
    <lineage>
        <taxon>Bacteria</taxon>
        <taxon>Pseudomonadati</taxon>
        <taxon>Pseudomonadota</taxon>
        <taxon>Alphaproteobacteria</taxon>
        <taxon>Caulobacterales</taxon>
        <taxon>Caulobacteraceae</taxon>
        <taxon>Asticcacaulis</taxon>
    </lineage>
</organism>
<keyword evidence="1" id="KW-0732">Signal</keyword>
<dbReference type="AlphaFoldDB" id="F4QN58"/>
<dbReference type="InterPro" id="IPR019613">
    <property type="entry name" value="DUF4198"/>
</dbReference>
<sequence>MKKLYLSLLVLPFMASAALAHSPYLKPNTFNPDTKRPHVTVEASFAEGDLRPDVAMMSDHFVVVGPDGTVTPLTPAGRLKDASFLEVPLGGAGTYRVTSGLRTGRVAKAAVNNGQLHFQEGPQAKSEPGAVIVDVQSLTRADVYISKGKPGLLPPAGTGVELQPLTAPNDAYAGEAVRFAVLADGKPLSGERVTIVTDGQTYATNKTAEFDLVSDARGEVSFTPANAGLYLIQVRVRRPASDTTWTSSTATVTLEVLPQ</sequence>
<dbReference type="eggNOG" id="COG5266">
    <property type="taxonomic scope" value="Bacteria"/>
</dbReference>
<evidence type="ECO:0000256" key="1">
    <source>
        <dbReference type="SAM" id="SignalP"/>
    </source>
</evidence>